<feature type="transmembrane region" description="Helical" evidence="1">
    <location>
        <begin position="96"/>
        <end position="112"/>
    </location>
</feature>
<accession>A0ABV9P7H3</accession>
<feature type="transmembrane region" description="Helical" evidence="1">
    <location>
        <begin position="35"/>
        <end position="55"/>
    </location>
</feature>
<evidence type="ECO:0000256" key="1">
    <source>
        <dbReference type="SAM" id="Phobius"/>
    </source>
</evidence>
<name>A0ABV9P7H3_9FLAO</name>
<keyword evidence="4" id="KW-1185">Reference proteome</keyword>
<feature type="transmembrane region" description="Helical" evidence="1">
    <location>
        <begin position="159"/>
        <end position="184"/>
    </location>
</feature>
<dbReference type="InterPro" id="IPR058065">
    <property type="entry name" value="LIC_10190-like"/>
</dbReference>
<evidence type="ECO:0000313" key="4">
    <source>
        <dbReference type="Proteomes" id="UP001595885"/>
    </source>
</evidence>
<proteinExistence type="predicted"/>
<reference evidence="4" key="1">
    <citation type="journal article" date="2019" name="Int. J. Syst. Evol. Microbiol.">
        <title>The Global Catalogue of Microorganisms (GCM) 10K type strain sequencing project: providing services to taxonomists for standard genome sequencing and annotation.</title>
        <authorList>
            <consortium name="The Broad Institute Genomics Platform"/>
            <consortium name="The Broad Institute Genome Sequencing Center for Infectious Disease"/>
            <person name="Wu L."/>
            <person name="Ma J."/>
        </authorList>
    </citation>
    <scope>NUCLEOTIDE SEQUENCE [LARGE SCALE GENOMIC DNA]</scope>
    <source>
        <strain evidence="4">CCUG 50349</strain>
    </source>
</reference>
<dbReference type="RefSeq" id="WP_379742615.1">
    <property type="nucleotide sequence ID" value="NZ_JBHSGW010000027.1"/>
</dbReference>
<feature type="domain" description="DUF8201" evidence="2">
    <location>
        <begin position="1"/>
        <end position="408"/>
    </location>
</feature>
<feature type="transmembrane region" description="Helical" evidence="1">
    <location>
        <begin position="403"/>
        <end position="423"/>
    </location>
</feature>
<keyword evidence="1" id="KW-0812">Transmembrane</keyword>
<evidence type="ECO:0000259" key="2">
    <source>
        <dbReference type="Pfam" id="PF26626"/>
    </source>
</evidence>
<keyword evidence="1" id="KW-1133">Transmembrane helix</keyword>
<feature type="transmembrane region" description="Helical" evidence="1">
    <location>
        <begin position="346"/>
        <end position="368"/>
    </location>
</feature>
<feature type="transmembrane region" description="Helical" evidence="1">
    <location>
        <begin position="430"/>
        <end position="447"/>
    </location>
</feature>
<keyword evidence="1" id="KW-0472">Membrane</keyword>
<feature type="transmembrane region" description="Helical" evidence="1">
    <location>
        <begin position="272"/>
        <end position="298"/>
    </location>
</feature>
<feature type="transmembrane region" description="Helical" evidence="1">
    <location>
        <begin position="239"/>
        <end position="265"/>
    </location>
</feature>
<gene>
    <name evidence="3" type="ORF">ACFO3U_11945</name>
</gene>
<feature type="transmembrane region" description="Helical" evidence="1">
    <location>
        <begin position="6"/>
        <end position="28"/>
    </location>
</feature>
<dbReference type="InterPro" id="IPR058514">
    <property type="entry name" value="DUF8201"/>
</dbReference>
<feature type="transmembrane region" description="Helical" evidence="1">
    <location>
        <begin position="380"/>
        <end position="397"/>
    </location>
</feature>
<comment type="caution">
    <text evidence="3">The sequence shown here is derived from an EMBL/GenBank/DDBJ whole genome shotgun (WGS) entry which is preliminary data.</text>
</comment>
<evidence type="ECO:0000313" key="3">
    <source>
        <dbReference type="EMBL" id="MFC4740705.1"/>
    </source>
</evidence>
<organism evidence="3 4">
    <name type="scientific">Flavobacterium ponti</name>
    <dbReference type="NCBI Taxonomy" id="665133"/>
    <lineage>
        <taxon>Bacteria</taxon>
        <taxon>Pseudomonadati</taxon>
        <taxon>Bacteroidota</taxon>
        <taxon>Flavobacteriia</taxon>
        <taxon>Flavobacteriales</taxon>
        <taxon>Flavobacteriaceae</taxon>
        <taxon>Flavobacterium</taxon>
    </lineage>
</organism>
<dbReference type="EMBL" id="JBHSGW010000027">
    <property type="protein sequence ID" value="MFC4740705.1"/>
    <property type="molecule type" value="Genomic_DNA"/>
</dbReference>
<dbReference type="Pfam" id="PF26626">
    <property type="entry name" value="DUF8201"/>
    <property type="match status" value="1"/>
</dbReference>
<dbReference type="NCBIfam" id="NF047510">
    <property type="entry name" value="LIC_10190_fam"/>
    <property type="match status" value="1"/>
</dbReference>
<feature type="transmembrane region" description="Helical" evidence="1">
    <location>
        <begin position="61"/>
        <end position="84"/>
    </location>
</feature>
<sequence>MLILLVYWFILFLFASLSGIAFQNLCGLSKSNSSFTLLFGIIFQTLFLSFCAFFFNINTEVFILNCAFQIAFVLKYKSEFLFFLKSIFKSFSRKQFYLFFGLTLLLALKSAQTPTIFDNESYYIQTIKWLNEYGFVKGVANVHPFLAQFSFWHVLQSGFSFSFLPINFNDINGFIVLIGILYFIENYNKTGFNWTFFGILFLIFYYQFIDAPSPDLPILIFSVIIFNEFIQETKDVKTIFIFIIYMIFLKVTIAPILLLAIIYLFRNQKTVPFFGFISLFFGTIWIAKNLIITGYPLFPLSFLETNFDWKMSNNVLNKLAQITVDAGYAENLLETKNLTLLEKIKLWINLEGINSIFNKGILLLFLVVPFTKFFKQTSKFRILYFILLFHFIFLLVISPQYRFFLPTFILFSTIIIYEIATYLKFSIKNSVIIISLLLVSFSTFIDIKSGANKSTFALNQLIIPESITKYKINNFEAKKIENFYYNDPKLPNLYETSNGNLPCVNEKLFHYYNYFPQQRTNQLKDGFYAKELKQ</sequence>
<protein>
    <submittedName>
        <fullName evidence="3">LIC_10190 family membrane protein</fullName>
    </submittedName>
</protein>
<feature type="transmembrane region" description="Helical" evidence="1">
    <location>
        <begin position="191"/>
        <end position="209"/>
    </location>
</feature>
<dbReference type="Proteomes" id="UP001595885">
    <property type="component" value="Unassembled WGS sequence"/>
</dbReference>